<keyword evidence="4" id="KW-1185">Reference proteome</keyword>
<feature type="region of interest" description="Disordered" evidence="1">
    <location>
        <begin position="159"/>
        <end position="188"/>
    </location>
</feature>
<comment type="caution">
    <text evidence="3">The sequence shown here is derived from an EMBL/GenBank/DDBJ whole genome shotgun (WGS) entry which is preliminary data.</text>
</comment>
<evidence type="ECO:0000256" key="1">
    <source>
        <dbReference type="SAM" id="MobiDB-lite"/>
    </source>
</evidence>
<feature type="signal peptide" evidence="2">
    <location>
        <begin position="1"/>
        <end position="20"/>
    </location>
</feature>
<evidence type="ECO:0000313" key="3">
    <source>
        <dbReference type="EMBL" id="KAL2788057.1"/>
    </source>
</evidence>
<dbReference type="EMBL" id="JBFTWV010000086">
    <property type="protein sequence ID" value="KAL2788057.1"/>
    <property type="molecule type" value="Genomic_DNA"/>
</dbReference>
<protein>
    <submittedName>
        <fullName evidence="3">Uncharacterized protein</fullName>
    </submittedName>
</protein>
<organism evidence="3 4">
    <name type="scientific">Aspergillus keveii</name>
    <dbReference type="NCBI Taxonomy" id="714993"/>
    <lineage>
        <taxon>Eukaryota</taxon>
        <taxon>Fungi</taxon>
        <taxon>Dikarya</taxon>
        <taxon>Ascomycota</taxon>
        <taxon>Pezizomycotina</taxon>
        <taxon>Eurotiomycetes</taxon>
        <taxon>Eurotiomycetidae</taxon>
        <taxon>Eurotiales</taxon>
        <taxon>Aspergillaceae</taxon>
        <taxon>Aspergillus</taxon>
        <taxon>Aspergillus subgen. Nidulantes</taxon>
    </lineage>
</organism>
<reference evidence="3 4" key="1">
    <citation type="submission" date="2024-07" db="EMBL/GenBank/DDBJ databases">
        <title>Section-level genome sequencing and comparative genomics of Aspergillus sections Usti and Cavernicolus.</title>
        <authorList>
            <consortium name="Lawrence Berkeley National Laboratory"/>
            <person name="Nybo J.L."/>
            <person name="Vesth T.C."/>
            <person name="Theobald S."/>
            <person name="Frisvad J.C."/>
            <person name="Larsen T.O."/>
            <person name="Kjaerboelling I."/>
            <person name="Rothschild-Mancinelli K."/>
            <person name="Lyhne E.K."/>
            <person name="Kogle M.E."/>
            <person name="Barry K."/>
            <person name="Clum A."/>
            <person name="Na H."/>
            <person name="Ledsgaard L."/>
            <person name="Lin J."/>
            <person name="Lipzen A."/>
            <person name="Kuo A."/>
            <person name="Riley R."/>
            <person name="Mondo S."/>
            <person name="Labutti K."/>
            <person name="Haridas S."/>
            <person name="Pangalinan J."/>
            <person name="Salamov A.A."/>
            <person name="Simmons B.A."/>
            <person name="Magnuson J.K."/>
            <person name="Chen J."/>
            <person name="Drula E."/>
            <person name="Henrissat B."/>
            <person name="Wiebenga A."/>
            <person name="Lubbers R.J."/>
            <person name="Gomes A.C."/>
            <person name="Makela M.R."/>
            <person name="Stajich J."/>
            <person name="Grigoriev I.V."/>
            <person name="Mortensen U.H."/>
            <person name="De Vries R.P."/>
            <person name="Baker S.E."/>
            <person name="Andersen M.R."/>
        </authorList>
    </citation>
    <scope>NUCLEOTIDE SEQUENCE [LARGE SCALE GENOMIC DNA]</scope>
    <source>
        <strain evidence="3 4">CBS 209.92</strain>
    </source>
</reference>
<proteinExistence type="predicted"/>
<evidence type="ECO:0000256" key="2">
    <source>
        <dbReference type="SAM" id="SignalP"/>
    </source>
</evidence>
<name>A0ABR4FXR7_9EURO</name>
<keyword evidence="2" id="KW-0732">Signal</keyword>
<accession>A0ABR4FXR7</accession>
<gene>
    <name evidence="3" type="ORF">BJX66DRAFT_340672</name>
</gene>
<feature type="compositionally biased region" description="Acidic residues" evidence="1">
    <location>
        <begin position="160"/>
        <end position="182"/>
    </location>
</feature>
<sequence>MEAILHYLAISALCLLLTTAQRHAAEYKRIYTGPPTSETEISLGVYAKYHCDRRPAPGQNANLGKIRRARCYAARASGIDKYPGGLIITYREDCKKQAQPTIEQLRLKEKALETERDQCLLDKTTGETQRDQCLLDKTTLNTTLATCQDDLKTCQADSAADSDADADGADNTDDSDSDGSDTGEDKEPVLKVDGAGWANNQLVEIQGVTYKVLVNTGQQTPSPITQKEMPIPTMKRKEHTGAHYHGIGMKEPNSFNYKITFENCLKSNQGRRYISFKPESGMCVFRKTVGHLDYNPGCYTLVRV</sequence>
<feature type="chain" id="PRO_5046933507" evidence="2">
    <location>
        <begin position="21"/>
        <end position="304"/>
    </location>
</feature>
<dbReference type="Proteomes" id="UP001610563">
    <property type="component" value="Unassembled WGS sequence"/>
</dbReference>
<evidence type="ECO:0000313" key="4">
    <source>
        <dbReference type="Proteomes" id="UP001610563"/>
    </source>
</evidence>